<keyword evidence="1" id="KW-0472">Membrane</keyword>
<reference evidence="2 3" key="1">
    <citation type="submission" date="2019-07" db="EMBL/GenBank/DDBJ databases">
        <title>Whole genome shotgun sequence of Cellulomonas aerilata NBRC 106308.</title>
        <authorList>
            <person name="Hosoyama A."/>
            <person name="Uohara A."/>
            <person name="Ohji S."/>
            <person name="Ichikawa N."/>
        </authorList>
    </citation>
    <scope>NUCLEOTIDE SEQUENCE [LARGE SCALE GENOMIC DNA]</scope>
    <source>
        <strain evidence="2 3">NBRC 106308</strain>
    </source>
</reference>
<keyword evidence="3" id="KW-1185">Reference proteome</keyword>
<evidence type="ECO:0000256" key="1">
    <source>
        <dbReference type="SAM" id="Phobius"/>
    </source>
</evidence>
<proteinExistence type="predicted"/>
<dbReference type="RefSeq" id="WP_146906181.1">
    <property type="nucleotide sequence ID" value="NZ_BAAARM010000005.1"/>
</dbReference>
<dbReference type="Proteomes" id="UP000321181">
    <property type="component" value="Unassembled WGS sequence"/>
</dbReference>
<keyword evidence="1" id="KW-0812">Transmembrane</keyword>
<feature type="transmembrane region" description="Helical" evidence="1">
    <location>
        <begin position="149"/>
        <end position="167"/>
    </location>
</feature>
<gene>
    <name evidence="2" type="ORF">CAE01nite_30040</name>
</gene>
<feature type="transmembrane region" description="Helical" evidence="1">
    <location>
        <begin position="44"/>
        <end position="67"/>
    </location>
</feature>
<dbReference type="EMBL" id="BJYY01000018">
    <property type="protein sequence ID" value="GEO35279.1"/>
    <property type="molecule type" value="Genomic_DNA"/>
</dbReference>
<dbReference type="AlphaFoldDB" id="A0A512DFK4"/>
<sequence>MRPTLARLRWWQWALLHAAWFAAGTFLVLSVLDDGPVTTRAIGSAAGGVLLGAILGPASAALARWSATADPPTTARRHLPQLPGAGYRQATRAARGGPVPTDPIVLRVALETARATLPRTTRFRVPACLVFAVNTAVHAAITVQTPHRWWGWLLAAAFAVLTVSFWTQPERTRRRIEVLEAASGPSGSPAA</sequence>
<evidence type="ECO:0000313" key="2">
    <source>
        <dbReference type="EMBL" id="GEO35279.1"/>
    </source>
</evidence>
<feature type="transmembrane region" description="Helical" evidence="1">
    <location>
        <begin position="12"/>
        <end position="32"/>
    </location>
</feature>
<keyword evidence="1" id="KW-1133">Transmembrane helix</keyword>
<accession>A0A512DFK4</accession>
<name>A0A512DFK4_9CELL</name>
<comment type="caution">
    <text evidence="2">The sequence shown here is derived from an EMBL/GenBank/DDBJ whole genome shotgun (WGS) entry which is preliminary data.</text>
</comment>
<organism evidence="2 3">
    <name type="scientific">Cellulomonas aerilata</name>
    <dbReference type="NCBI Taxonomy" id="515326"/>
    <lineage>
        <taxon>Bacteria</taxon>
        <taxon>Bacillati</taxon>
        <taxon>Actinomycetota</taxon>
        <taxon>Actinomycetes</taxon>
        <taxon>Micrococcales</taxon>
        <taxon>Cellulomonadaceae</taxon>
        <taxon>Cellulomonas</taxon>
    </lineage>
</organism>
<evidence type="ECO:0000313" key="3">
    <source>
        <dbReference type="Proteomes" id="UP000321181"/>
    </source>
</evidence>
<protein>
    <submittedName>
        <fullName evidence="2">Uncharacterized protein</fullName>
    </submittedName>
</protein>
<feature type="transmembrane region" description="Helical" evidence="1">
    <location>
        <begin position="123"/>
        <end position="143"/>
    </location>
</feature>